<reference evidence="1 2" key="1">
    <citation type="journal article" date="2015" name="Nature">
        <title>rRNA introns, odd ribosomes, and small enigmatic genomes across a large radiation of phyla.</title>
        <authorList>
            <person name="Brown C.T."/>
            <person name="Hug L.A."/>
            <person name="Thomas B.C."/>
            <person name="Sharon I."/>
            <person name="Castelle C.J."/>
            <person name="Singh A."/>
            <person name="Wilkins M.J."/>
            <person name="Williams K.H."/>
            <person name="Banfield J.F."/>
        </authorList>
    </citation>
    <scope>NUCLEOTIDE SEQUENCE [LARGE SCALE GENOMIC DNA]</scope>
</reference>
<dbReference type="EMBL" id="LCNV01000016">
    <property type="protein sequence ID" value="KKU63859.1"/>
    <property type="molecule type" value="Genomic_DNA"/>
</dbReference>
<name>A0A0G1S2Y7_9BACT</name>
<evidence type="ECO:0000313" key="2">
    <source>
        <dbReference type="Proteomes" id="UP000034364"/>
    </source>
</evidence>
<dbReference type="AlphaFoldDB" id="A0A0G1S2Y7"/>
<organism evidence="1 2">
    <name type="scientific">Candidatus Amesbacteria bacterium GW2011_GWA1_47_16</name>
    <dbReference type="NCBI Taxonomy" id="1618353"/>
    <lineage>
        <taxon>Bacteria</taxon>
        <taxon>Candidatus Amesiibacteriota</taxon>
    </lineage>
</organism>
<protein>
    <submittedName>
        <fullName evidence="1">Uncharacterized protein</fullName>
    </submittedName>
</protein>
<sequence length="191" mass="21820">MSPLEADVKAYQKGLSPWDREQEARRGQMSRITGLTEEYTHRMEKRTPGAKGYYPSLVGEILFVREYHQDEIREFIMPVMSMMDDANDLAAAPDGTVYQMEKDLGLFFTLRLKSEPDKHKKTYPLLNRVSEKLFSHNHKDLLPIHAQPLEYPSPTATSPVVVILSTVSEFLPADDLKGIADKLEQQLEVAR</sequence>
<evidence type="ECO:0000313" key="1">
    <source>
        <dbReference type="EMBL" id="KKU63859.1"/>
    </source>
</evidence>
<dbReference type="Proteomes" id="UP000034364">
    <property type="component" value="Unassembled WGS sequence"/>
</dbReference>
<comment type="caution">
    <text evidence="1">The sequence shown here is derived from an EMBL/GenBank/DDBJ whole genome shotgun (WGS) entry which is preliminary data.</text>
</comment>
<proteinExistence type="predicted"/>
<gene>
    <name evidence="1" type="ORF">UX87_C0016G0020</name>
</gene>
<accession>A0A0G1S2Y7</accession>